<dbReference type="PDBsum" id="3OW2"/>
<dbReference type="NCBIfam" id="NF003239">
    <property type="entry name" value="PRK04199.1-4"/>
    <property type="match status" value="1"/>
</dbReference>
<reference evidence="6" key="1">
    <citation type="journal article" date="2001" name="Science">
        <title>Crystal structure of the ribosome at 5.5 A resolution.</title>
        <authorList>
            <person name="Yusupov M.M."/>
            <person name="Yusupova G.Z."/>
            <person name="Baucom A."/>
            <person name="Lieberman K."/>
            <person name="Earnest T.N."/>
            <person name="Cate J.H."/>
            <person name="Noller H.F."/>
        </authorList>
    </citation>
    <scope>X-RAY CRYSTALLOGRAPHY (5.50 ANGSTROMS) OF 9-167</scope>
</reference>
<dbReference type="InterPro" id="IPR047873">
    <property type="entry name" value="Ribosomal_uL16"/>
</dbReference>
<dbReference type="InterPro" id="IPR001197">
    <property type="entry name" value="Ribosomal_uL16_euk_arch"/>
</dbReference>
<accession>A0A0X1KGB2</accession>
<protein>
    <submittedName>
        <fullName evidence="4">50S ribosomal protein L10e</fullName>
    </submittedName>
</protein>
<dbReference type="PDB" id="3OW2">
    <property type="method" value="X-ray"/>
    <property type="resolution" value="2.70 A"/>
    <property type="chains" value="H=1-167"/>
</dbReference>
<dbReference type="GO" id="GO:0005840">
    <property type="term" value="C:ribosome"/>
    <property type="evidence" value="ECO:0007669"/>
    <property type="project" value="UniProtKB-KW"/>
</dbReference>
<evidence type="ECO:0007829" key="5">
    <source>
        <dbReference type="PDB" id="3OW2"/>
    </source>
</evidence>
<dbReference type="GO" id="GO:0003735">
    <property type="term" value="F:structural constituent of ribosome"/>
    <property type="evidence" value="ECO:0007669"/>
    <property type="project" value="InterPro"/>
</dbReference>
<reference evidence="4 5" key="2">
    <citation type="submission" date="2010-09" db="PDB data bank">
        <title>Crystal Structure of Enhanced Macrolide Bound to 50S Ribosomal Subunit.</title>
        <authorList>
            <person name="Kanyo Z.F."/>
        </authorList>
    </citation>
    <scope>X-RAY CRYSTALLOGRAPHY (2.70 ANGSTROMS)</scope>
</reference>
<name>A0A0X1KGB2_9EURY</name>
<evidence type="ECO:0000256" key="3">
    <source>
        <dbReference type="ARBA" id="ARBA00023274"/>
    </source>
</evidence>
<dbReference type="CDD" id="cd01433">
    <property type="entry name" value="Ribosomal_L16_L10e"/>
    <property type="match status" value="1"/>
</dbReference>
<evidence type="ECO:0000256" key="1">
    <source>
        <dbReference type="ARBA" id="ARBA00008931"/>
    </source>
</evidence>
<comment type="similarity">
    <text evidence="1">Belongs to the universal ribosomal protein uL16 family.</text>
</comment>
<dbReference type="InterPro" id="IPR016180">
    <property type="entry name" value="Ribosomal_uL16_dom"/>
</dbReference>
<dbReference type="InterPro" id="IPR036920">
    <property type="entry name" value="Ribosomal_uL16_sf"/>
</dbReference>
<dbReference type="PDBsum" id="4V42"/>
<dbReference type="GO" id="GO:0006412">
    <property type="term" value="P:translation"/>
    <property type="evidence" value="ECO:0007669"/>
    <property type="project" value="InterPro"/>
</dbReference>
<dbReference type="Pfam" id="PF00252">
    <property type="entry name" value="Ribosomal_L16"/>
    <property type="match status" value="1"/>
</dbReference>
<evidence type="ECO:0000256" key="2">
    <source>
        <dbReference type="ARBA" id="ARBA00022980"/>
    </source>
</evidence>
<dbReference type="SUPFAM" id="SSF54686">
    <property type="entry name" value="Ribosomal protein L16p/L10e"/>
    <property type="match status" value="1"/>
</dbReference>
<keyword evidence="2" id="KW-0689">Ribosomal protein</keyword>
<dbReference type="IntAct" id="A0A0X1KGB2">
    <property type="interactions" value="40"/>
</dbReference>
<sequence>KPGAMYRNSSKPAYTRREYISGIPGKKIAQFDMGNNGAGPTYPAQVELVVEKPVQIRHNALEAARVAANRYVQNSGAAANYKFRIRKFPFHVIRENKAAAAAAAAAAADGMRAPFGKPVGTAARVHGANHIFIAWVNPDPNVEEAWRRAKMKVTPTINIDSSPAGNA</sequence>
<dbReference type="Gene3D" id="3.90.1170.10">
    <property type="entry name" value="Ribosomal protein L10e/L16"/>
    <property type="match status" value="1"/>
</dbReference>
<dbReference type="PDB" id="4V42">
    <property type="method" value="X-ray"/>
    <property type="resolution" value="5.50 A"/>
    <property type="chains" value="BP=9-167"/>
</dbReference>
<dbReference type="PANTHER" id="PTHR11726">
    <property type="entry name" value="60S RIBOSOMAL PROTEIN L10"/>
    <property type="match status" value="1"/>
</dbReference>
<dbReference type="GO" id="GO:1990904">
    <property type="term" value="C:ribonucleoprotein complex"/>
    <property type="evidence" value="ECO:0007669"/>
    <property type="project" value="UniProtKB-KW"/>
</dbReference>
<organism evidence="4">
    <name type="scientific">Haloarcula marismortui</name>
    <dbReference type="NCBI Taxonomy" id="2238"/>
    <lineage>
        <taxon>Archaea</taxon>
        <taxon>Methanobacteriati</taxon>
        <taxon>Methanobacteriota</taxon>
        <taxon>Stenosarchaea group</taxon>
        <taxon>Halobacteria</taxon>
        <taxon>Halobacteriales</taxon>
        <taxon>Haloarculaceae</taxon>
        <taxon>Haloarcula</taxon>
    </lineage>
</organism>
<keyword evidence="5 6" id="KW-0002">3D-structure</keyword>
<evidence type="ECO:0000313" key="4">
    <source>
        <dbReference type="PDB" id="3OW2"/>
    </source>
</evidence>
<dbReference type="SMR" id="A0A0X1KGB2"/>
<dbReference type="AlphaFoldDB" id="A0A0X1KGB2"/>
<keyword evidence="3" id="KW-0687">Ribonucleoprotein</keyword>
<evidence type="ECO:0007829" key="6">
    <source>
        <dbReference type="PDB" id="4V42"/>
    </source>
</evidence>
<proteinExistence type="evidence at protein level"/>
<dbReference type="PIRSF" id="PIRSF005590">
    <property type="entry name" value="Ribosomal_L10"/>
    <property type="match status" value="1"/>
</dbReference>